<reference evidence="7 8" key="1">
    <citation type="submission" date="2025-04" db="UniProtKB">
        <authorList>
            <consortium name="RefSeq"/>
        </authorList>
    </citation>
    <scope>IDENTIFICATION</scope>
    <source>
        <tissue evidence="7 8">Whole organism</tissue>
    </source>
</reference>
<accession>A0A6J1SVL0</accession>
<dbReference type="SUPFAM" id="SSF160909">
    <property type="entry name" value="ATP12-like"/>
    <property type="match status" value="1"/>
</dbReference>
<comment type="similarity">
    <text evidence="2">Belongs to the ATP12 family.</text>
</comment>
<dbReference type="RefSeq" id="XP_052123432.1">
    <property type="nucleotide sequence ID" value="XM_052267472.1"/>
</dbReference>
<dbReference type="GO" id="GO:0033615">
    <property type="term" value="P:mitochondrial proton-transporting ATP synthase complex assembly"/>
    <property type="evidence" value="ECO:0007669"/>
    <property type="project" value="TreeGrafter"/>
</dbReference>
<gene>
    <name evidence="7 8 9" type="primary">LOC113210935</name>
</gene>
<dbReference type="InterPro" id="IPR023335">
    <property type="entry name" value="ATP12_ortho_dom_sf"/>
</dbReference>
<dbReference type="OrthoDB" id="5673at2759"/>
<evidence type="ECO:0000256" key="3">
    <source>
        <dbReference type="ARBA" id="ARBA00022946"/>
    </source>
</evidence>
<evidence type="ECO:0000256" key="4">
    <source>
        <dbReference type="ARBA" id="ARBA00023128"/>
    </source>
</evidence>
<dbReference type="Gene3D" id="1.10.3580.10">
    <property type="entry name" value="ATP12 ATPase"/>
    <property type="match status" value="1"/>
</dbReference>
<dbReference type="PANTHER" id="PTHR21013:SF10">
    <property type="entry name" value="ATP SYNTHASE MITOCHONDRIAL F1 COMPLEX ASSEMBLY FACTOR 2"/>
    <property type="match status" value="1"/>
</dbReference>
<evidence type="ECO:0000313" key="6">
    <source>
        <dbReference type="Proteomes" id="UP000504606"/>
    </source>
</evidence>
<evidence type="ECO:0000313" key="9">
    <source>
        <dbReference type="RefSeq" id="XP_052123432.1"/>
    </source>
</evidence>
<protein>
    <submittedName>
        <fullName evidence="7">ATP synthase mitochondrial F1 complex assembly factor 2 isoform X1</fullName>
    </submittedName>
    <submittedName>
        <fullName evidence="8">ATP synthase mitochondrial F1 complex assembly factor 2 isoform X2</fullName>
    </submittedName>
    <submittedName>
        <fullName evidence="9">ATP synthase mitochondrial F1 complex assembly factor 2 isoform X3</fullName>
    </submittedName>
</protein>
<dbReference type="RefSeq" id="XP_052123431.1">
    <property type="nucleotide sequence ID" value="XM_052267471.1"/>
</dbReference>
<dbReference type="GeneID" id="113210935"/>
<evidence type="ECO:0000256" key="2">
    <source>
        <dbReference type="ARBA" id="ARBA00008231"/>
    </source>
</evidence>
<dbReference type="Proteomes" id="UP000504606">
    <property type="component" value="Unplaced"/>
</dbReference>
<keyword evidence="3" id="KW-0809">Transit peptide</keyword>
<keyword evidence="6" id="KW-1185">Reference proteome</keyword>
<evidence type="ECO:0000313" key="7">
    <source>
        <dbReference type="RefSeq" id="XP_026284917.1"/>
    </source>
</evidence>
<dbReference type="AlphaFoldDB" id="A0A6J1SVL0"/>
<dbReference type="Gene3D" id="3.30.2180.10">
    <property type="entry name" value="ATP12-like"/>
    <property type="match status" value="1"/>
</dbReference>
<dbReference type="RefSeq" id="XP_026284917.1">
    <property type="nucleotide sequence ID" value="XM_026429132.2"/>
</dbReference>
<evidence type="ECO:0000313" key="8">
    <source>
        <dbReference type="RefSeq" id="XP_052123431.1"/>
    </source>
</evidence>
<keyword evidence="5" id="KW-0143">Chaperone</keyword>
<dbReference type="Pfam" id="PF07542">
    <property type="entry name" value="ATP12"/>
    <property type="match status" value="1"/>
</dbReference>
<dbReference type="InterPro" id="IPR011419">
    <property type="entry name" value="ATP12_ATP_synth-F1-assembly"/>
</dbReference>
<dbReference type="GO" id="GO:0005739">
    <property type="term" value="C:mitochondrion"/>
    <property type="evidence" value="ECO:0007669"/>
    <property type="project" value="UniProtKB-SubCell"/>
</dbReference>
<keyword evidence="4" id="KW-0496">Mitochondrion</keyword>
<dbReference type="PANTHER" id="PTHR21013">
    <property type="entry name" value="ATP SYNTHASE MITOCHONDRIAL F1 COMPLEX ASSEMBLY FACTOR 2/ATP12 PROTEIN, MITOCHONDRIAL PRECURSOR"/>
    <property type="match status" value="1"/>
</dbReference>
<sequence>MRRLSIFRNTLQMLSPLTRPKAPLLPQASSHVVFRCYAAPPKRFYKHTGVLYCDGQYEITLDQRKLKTPKGTVFRVKSEPLALAVALEWDSQKERILQTDMHLSSLCNTALDNPNHIVKFDAVQQILSFLETDTILYQSADDDNPNAQALYDMQVREWNPIINWFNERFGVDLQPTRDIGSPHVSDESKAAIQRHLLSYNDWAIHGFCFAVDTLKSIILTLACVERLITVEQAVLLSRLEEEYQSGYWGRVEWAHDLNQQQMQGRVAAAVLFIHLNSSSVAVRRKDTT</sequence>
<dbReference type="InterPro" id="IPR042272">
    <property type="entry name" value="ATP12_ATP_synth-F1-assembly_N"/>
</dbReference>
<evidence type="ECO:0000256" key="1">
    <source>
        <dbReference type="ARBA" id="ARBA00004173"/>
    </source>
</evidence>
<comment type="subcellular location">
    <subcellularLocation>
        <location evidence="1">Mitochondrion</location>
    </subcellularLocation>
</comment>
<evidence type="ECO:0000256" key="5">
    <source>
        <dbReference type="ARBA" id="ARBA00023186"/>
    </source>
</evidence>
<proteinExistence type="inferred from homology"/>
<dbReference type="KEGG" id="foc:113210935"/>
<name>A0A6J1SVL0_FRAOC</name>
<organism evidence="6 7">
    <name type="scientific">Frankliniella occidentalis</name>
    <name type="common">Western flower thrips</name>
    <name type="synonym">Euthrips occidentalis</name>
    <dbReference type="NCBI Taxonomy" id="133901"/>
    <lineage>
        <taxon>Eukaryota</taxon>
        <taxon>Metazoa</taxon>
        <taxon>Ecdysozoa</taxon>
        <taxon>Arthropoda</taxon>
        <taxon>Hexapoda</taxon>
        <taxon>Insecta</taxon>
        <taxon>Pterygota</taxon>
        <taxon>Neoptera</taxon>
        <taxon>Paraneoptera</taxon>
        <taxon>Thysanoptera</taxon>
        <taxon>Terebrantia</taxon>
        <taxon>Thripoidea</taxon>
        <taxon>Thripidae</taxon>
        <taxon>Frankliniella</taxon>
    </lineage>
</organism>